<gene>
    <name evidence="1" type="ORF">PSYICH_LOCUS11454</name>
</gene>
<dbReference type="EMBL" id="OV651817">
    <property type="protein sequence ID" value="CAH1110450.1"/>
    <property type="molecule type" value="Genomic_DNA"/>
</dbReference>
<name>A0A9P0GHZ5_9CUCU</name>
<organism evidence="1 2">
    <name type="scientific">Psylliodes chrysocephalus</name>
    <dbReference type="NCBI Taxonomy" id="3402493"/>
    <lineage>
        <taxon>Eukaryota</taxon>
        <taxon>Metazoa</taxon>
        <taxon>Ecdysozoa</taxon>
        <taxon>Arthropoda</taxon>
        <taxon>Hexapoda</taxon>
        <taxon>Insecta</taxon>
        <taxon>Pterygota</taxon>
        <taxon>Neoptera</taxon>
        <taxon>Endopterygota</taxon>
        <taxon>Coleoptera</taxon>
        <taxon>Polyphaga</taxon>
        <taxon>Cucujiformia</taxon>
        <taxon>Chrysomeloidea</taxon>
        <taxon>Chrysomelidae</taxon>
        <taxon>Galerucinae</taxon>
        <taxon>Alticini</taxon>
        <taxon>Psylliodes</taxon>
    </lineage>
</organism>
<dbReference type="Proteomes" id="UP001153636">
    <property type="component" value="Chromosome 5"/>
</dbReference>
<protein>
    <submittedName>
        <fullName evidence="1">Uncharacterized protein</fullName>
    </submittedName>
</protein>
<sequence length="192" mass="21932">MTAKKGLAEAQLLQILESDDFFIDSVLDESACDNEEHDFVTEVEEVGDIITDNKYPDSNDLEDLAGTNDVLCDQHVYKAKDGNLWSKTPNTDSKQEKIAVLEKYEIHIRKKDISRIEKEADKNNEDPFTKVIVYDMQAILPMIVNISLTKVGQTMLRPLYYLKILRRLPIFPSLDKGTNNPNLEDEGKTLRI</sequence>
<evidence type="ECO:0000313" key="1">
    <source>
        <dbReference type="EMBL" id="CAH1110450.1"/>
    </source>
</evidence>
<evidence type="ECO:0000313" key="2">
    <source>
        <dbReference type="Proteomes" id="UP001153636"/>
    </source>
</evidence>
<dbReference type="OrthoDB" id="6742593at2759"/>
<accession>A0A9P0GHZ5</accession>
<keyword evidence="2" id="KW-1185">Reference proteome</keyword>
<dbReference type="AlphaFoldDB" id="A0A9P0GHZ5"/>
<reference evidence="1" key="1">
    <citation type="submission" date="2022-01" db="EMBL/GenBank/DDBJ databases">
        <authorList>
            <person name="King R."/>
        </authorList>
    </citation>
    <scope>NUCLEOTIDE SEQUENCE</scope>
</reference>
<proteinExistence type="predicted"/>